<dbReference type="AlphaFoldDB" id="A0A3M7SXD4"/>
<dbReference type="InterPro" id="IPR006203">
    <property type="entry name" value="GHMP_knse_ATP-bd_CS"/>
</dbReference>
<evidence type="ECO:0000259" key="9">
    <source>
        <dbReference type="Pfam" id="PF00288"/>
    </source>
</evidence>
<keyword evidence="6" id="KW-0067">ATP-binding</keyword>
<keyword evidence="2 12" id="KW-0808">Transferase</keyword>
<evidence type="ECO:0000259" key="10">
    <source>
        <dbReference type="Pfam" id="PF08544"/>
    </source>
</evidence>
<evidence type="ECO:0000256" key="6">
    <source>
        <dbReference type="ARBA" id="ARBA00022840"/>
    </source>
</evidence>
<evidence type="ECO:0000256" key="2">
    <source>
        <dbReference type="ARBA" id="ARBA00022679"/>
    </source>
</evidence>
<dbReference type="GO" id="GO:0046872">
    <property type="term" value="F:metal ion binding"/>
    <property type="evidence" value="ECO:0007669"/>
    <property type="project" value="UniProtKB-KW"/>
</dbReference>
<protein>
    <submittedName>
        <fullName evidence="12">Galactokinase 1</fullName>
        <ecNumber evidence="12">2.7.1.6</ecNumber>
    </submittedName>
</protein>
<evidence type="ECO:0000313" key="13">
    <source>
        <dbReference type="Proteomes" id="UP000276133"/>
    </source>
</evidence>
<feature type="domain" description="GHMP kinase C-terminal" evidence="10">
    <location>
        <begin position="309"/>
        <end position="389"/>
    </location>
</feature>
<dbReference type="FunFam" id="3.30.70.890:FF:000001">
    <property type="entry name" value="Galactokinase"/>
    <property type="match status" value="1"/>
</dbReference>
<evidence type="ECO:0000256" key="4">
    <source>
        <dbReference type="ARBA" id="ARBA00022741"/>
    </source>
</evidence>
<dbReference type="Gene3D" id="3.30.230.10">
    <property type="match status" value="1"/>
</dbReference>
<dbReference type="STRING" id="10195.A0A3M7SXD4"/>
<dbReference type="InterPro" id="IPR006206">
    <property type="entry name" value="Mevalonate/galactokinase"/>
</dbReference>
<dbReference type="Proteomes" id="UP000276133">
    <property type="component" value="Unassembled WGS sequence"/>
</dbReference>
<evidence type="ECO:0000256" key="3">
    <source>
        <dbReference type="ARBA" id="ARBA00022723"/>
    </source>
</evidence>
<dbReference type="InterPro" id="IPR013750">
    <property type="entry name" value="GHMP_kinase_C_dom"/>
</dbReference>
<dbReference type="EC" id="2.7.1.6" evidence="12"/>
<dbReference type="InterPro" id="IPR006204">
    <property type="entry name" value="GHMP_kinase_N_dom"/>
</dbReference>
<comment type="caution">
    <text evidence="12">The sequence shown here is derived from an EMBL/GenBank/DDBJ whole genome shotgun (WGS) entry which is preliminary data.</text>
</comment>
<dbReference type="GO" id="GO:0005829">
    <property type="term" value="C:cytosol"/>
    <property type="evidence" value="ECO:0007669"/>
    <property type="project" value="TreeGrafter"/>
</dbReference>
<dbReference type="Pfam" id="PF10509">
    <property type="entry name" value="GalKase_gal_bdg"/>
    <property type="match status" value="1"/>
</dbReference>
<reference evidence="12 13" key="1">
    <citation type="journal article" date="2018" name="Sci. Rep.">
        <title>Genomic signatures of local adaptation to the degree of environmental predictability in rotifers.</title>
        <authorList>
            <person name="Franch-Gras L."/>
            <person name="Hahn C."/>
            <person name="Garcia-Roger E.M."/>
            <person name="Carmona M.J."/>
            <person name="Serra M."/>
            <person name="Gomez A."/>
        </authorList>
    </citation>
    <scope>NUCLEOTIDE SEQUENCE [LARGE SCALE GENOMIC DNA]</scope>
    <source>
        <strain evidence="12">HYR1</strain>
    </source>
</reference>
<feature type="domain" description="GHMP kinase N-terminal" evidence="9">
    <location>
        <begin position="125"/>
        <end position="210"/>
    </location>
</feature>
<dbReference type="PRINTS" id="PR00473">
    <property type="entry name" value="GALCTOKINASE"/>
</dbReference>
<dbReference type="PRINTS" id="PR00959">
    <property type="entry name" value="MEVGALKINASE"/>
</dbReference>
<comment type="similarity">
    <text evidence="1">Belongs to the GHMP kinase family. GalK subfamily.</text>
</comment>
<sequence length="407" mass="45437">MNSNYMALYDSQSKYSDELNQNLSACKNEFLTLFGKNRPELISVCAPGRVNLIGEHVDYNDGFVLPMAIPLYTVIVGAEHPFDDNNNKNTLCRVRSLEASLGDKNYIEFDLNDLHKRDKSQNWTNYIIGVVANFEGTVEPFDAVIKSNVPLGSGLSSSAALEVAMYTFLENLTKQFSSKENKALRCQKAEHAYASVPCGIMDQFISSMGKENNALLIDCRSYESKLFPLNDPDISVLVINSNVNHQLEGSEYSSRRKQCEDVSRVIGKRSLRDVTMQDLENNKDRIDQESFRRAKHAITEIDRTIEASKALYANDIITFGKLMNQSHDSLRDDFNVSCAELDSLVEIARYSGGVLGSRMTGGGFGGCTVTLVKTSHVNEVIENVKKHYKGVASFYVCKPCEGAHRIQ</sequence>
<dbReference type="GO" id="GO:0004335">
    <property type="term" value="F:galactokinase activity"/>
    <property type="evidence" value="ECO:0007669"/>
    <property type="project" value="UniProtKB-EC"/>
</dbReference>
<evidence type="ECO:0000256" key="1">
    <source>
        <dbReference type="ARBA" id="ARBA00006566"/>
    </source>
</evidence>
<dbReference type="InterPro" id="IPR020568">
    <property type="entry name" value="Ribosomal_Su5_D2-typ_SF"/>
</dbReference>
<keyword evidence="7" id="KW-0460">Magnesium</keyword>
<dbReference type="PIRSF" id="PIRSF000530">
    <property type="entry name" value="Galactokinase"/>
    <property type="match status" value="1"/>
</dbReference>
<dbReference type="NCBIfam" id="TIGR00131">
    <property type="entry name" value="gal_kin"/>
    <property type="match status" value="1"/>
</dbReference>
<dbReference type="PANTHER" id="PTHR10457">
    <property type="entry name" value="MEVALONATE KINASE/GALACTOKINASE"/>
    <property type="match status" value="1"/>
</dbReference>
<dbReference type="Pfam" id="PF00288">
    <property type="entry name" value="GHMP_kinases_N"/>
    <property type="match status" value="1"/>
</dbReference>
<dbReference type="PROSITE" id="PS00106">
    <property type="entry name" value="GALACTOKINASE"/>
    <property type="match status" value="1"/>
</dbReference>
<keyword evidence="3" id="KW-0479">Metal-binding</keyword>
<proteinExistence type="inferred from homology"/>
<accession>A0A3M7SXD4</accession>
<dbReference type="SUPFAM" id="SSF55060">
    <property type="entry name" value="GHMP Kinase, C-terminal domain"/>
    <property type="match status" value="1"/>
</dbReference>
<gene>
    <name evidence="12" type="ORF">BpHYR1_042480</name>
</gene>
<dbReference type="InterPro" id="IPR019741">
    <property type="entry name" value="Galactokinase_CS"/>
</dbReference>
<dbReference type="Pfam" id="PF08544">
    <property type="entry name" value="GHMP_kinases_C"/>
    <property type="match status" value="1"/>
</dbReference>
<evidence type="ECO:0000313" key="12">
    <source>
        <dbReference type="EMBL" id="RNA40339.1"/>
    </source>
</evidence>
<keyword evidence="8" id="KW-0119">Carbohydrate metabolism</keyword>
<evidence type="ECO:0000259" key="11">
    <source>
        <dbReference type="Pfam" id="PF10509"/>
    </source>
</evidence>
<dbReference type="InterPro" id="IPR019539">
    <property type="entry name" value="GalKase_N"/>
</dbReference>
<dbReference type="PANTHER" id="PTHR10457:SF7">
    <property type="entry name" value="GALACTOKINASE-RELATED"/>
    <property type="match status" value="1"/>
</dbReference>
<evidence type="ECO:0000256" key="7">
    <source>
        <dbReference type="ARBA" id="ARBA00022842"/>
    </source>
</evidence>
<dbReference type="Gene3D" id="3.30.70.890">
    <property type="entry name" value="GHMP kinase, C-terminal domain"/>
    <property type="match status" value="1"/>
</dbReference>
<dbReference type="GO" id="GO:0005524">
    <property type="term" value="F:ATP binding"/>
    <property type="evidence" value="ECO:0007669"/>
    <property type="project" value="UniProtKB-KW"/>
</dbReference>
<keyword evidence="13" id="KW-1185">Reference proteome</keyword>
<dbReference type="OrthoDB" id="275179at2759"/>
<evidence type="ECO:0000256" key="8">
    <source>
        <dbReference type="ARBA" id="ARBA00023277"/>
    </source>
</evidence>
<name>A0A3M7SXD4_BRAPC</name>
<dbReference type="InterPro" id="IPR014721">
    <property type="entry name" value="Ribsml_uS5_D2-typ_fold_subgr"/>
</dbReference>
<keyword evidence="4" id="KW-0547">Nucleotide-binding</keyword>
<dbReference type="InterPro" id="IPR036554">
    <property type="entry name" value="GHMP_kinase_C_sf"/>
</dbReference>
<dbReference type="PROSITE" id="PS00627">
    <property type="entry name" value="GHMP_KINASES_ATP"/>
    <property type="match status" value="1"/>
</dbReference>
<dbReference type="FunFam" id="3.30.230.10:FF:000040">
    <property type="entry name" value="Galactokinase 1"/>
    <property type="match status" value="1"/>
</dbReference>
<keyword evidence="5 12" id="KW-0418">Kinase</keyword>
<dbReference type="InterPro" id="IPR000705">
    <property type="entry name" value="Galactokinase"/>
</dbReference>
<dbReference type="SUPFAM" id="SSF54211">
    <property type="entry name" value="Ribosomal protein S5 domain 2-like"/>
    <property type="match status" value="1"/>
</dbReference>
<feature type="domain" description="Galactokinase N-terminal" evidence="11">
    <location>
        <begin position="29"/>
        <end position="77"/>
    </location>
</feature>
<dbReference type="EMBL" id="REGN01000651">
    <property type="protein sequence ID" value="RNA40339.1"/>
    <property type="molecule type" value="Genomic_DNA"/>
</dbReference>
<dbReference type="GO" id="GO:0006012">
    <property type="term" value="P:galactose metabolic process"/>
    <property type="evidence" value="ECO:0007669"/>
    <property type="project" value="InterPro"/>
</dbReference>
<evidence type="ECO:0000256" key="5">
    <source>
        <dbReference type="ARBA" id="ARBA00022777"/>
    </source>
</evidence>
<organism evidence="12 13">
    <name type="scientific">Brachionus plicatilis</name>
    <name type="common">Marine rotifer</name>
    <name type="synonym">Brachionus muelleri</name>
    <dbReference type="NCBI Taxonomy" id="10195"/>
    <lineage>
        <taxon>Eukaryota</taxon>
        <taxon>Metazoa</taxon>
        <taxon>Spiralia</taxon>
        <taxon>Gnathifera</taxon>
        <taxon>Rotifera</taxon>
        <taxon>Eurotatoria</taxon>
        <taxon>Monogononta</taxon>
        <taxon>Pseudotrocha</taxon>
        <taxon>Ploima</taxon>
        <taxon>Brachionidae</taxon>
        <taxon>Brachionus</taxon>
    </lineage>
</organism>